<dbReference type="RefSeq" id="WP_005884193.1">
    <property type="nucleotide sequence ID" value="NZ_ADNU01000039.1"/>
</dbReference>
<comment type="caution">
    <text evidence="1">The sequence shown here is derived from an EMBL/GenBank/DDBJ whole genome shotgun (WGS) entry which is preliminary data.</text>
</comment>
<sequence length="253" mass="28356">MTPSPTVLHTDTLEFDEVADRIKQCPDSSRSFFVVPIAQKKERIAQIFNARAVSMHNQVVVHVSQLSPLGITVLADMLHVAKESLSTAQLAAFATELETAITCSAYLRSVTKLQVSRTNMWHHVMSWLPPTRFVATAHAGVHFAKKFDQDAEYWEDNAHEVLFISDLREQQSTLNPQRIAELAQASSVTTRNVHDAGFWGTKPVFEWVFAPTDLWAHVDNIRNRSTLCPWCSEPYVPPRCAVCSAPSLIGETQ</sequence>
<organism evidence="1 2">
    <name type="scientific">Brevibacterium mcbrellneri ATCC 49030</name>
    <dbReference type="NCBI Taxonomy" id="585530"/>
    <lineage>
        <taxon>Bacteria</taxon>
        <taxon>Bacillati</taxon>
        <taxon>Actinomycetota</taxon>
        <taxon>Actinomycetes</taxon>
        <taxon>Micrococcales</taxon>
        <taxon>Brevibacteriaceae</taxon>
        <taxon>Brevibacterium</taxon>
    </lineage>
</organism>
<dbReference type="OrthoDB" id="5147333at2"/>
<proteinExistence type="predicted"/>
<keyword evidence="2" id="KW-1185">Reference proteome</keyword>
<dbReference type="STRING" id="585530.HMPREF0183_1349"/>
<evidence type="ECO:0000313" key="1">
    <source>
        <dbReference type="EMBL" id="EFG47358.1"/>
    </source>
</evidence>
<dbReference type="EMBL" id="ADNU01000039">
    <property type="protein sequence ID" value="EFG47358.1"/>
    <property type="molecule type" value="Genomic_DNA"/>
</dbReference>
<dbReference type="eggNOG" id="ENOG502ZDX0">
    <property type="taxonomic scope" value="Bacteria"/>
</dbReference>
<gene>
    <name evidence="1" type="ORF">HMPREF0183_1349</name>
</gene>
<dbReference type="AlphaFoldDB" id="D4YN40"/>
<evidence type="ECO:0000313" key="2">
    <source>
        <dbReference type="Proteomes" id="UP000005714"/>
    </source>
</evidence>
<accession>D4YN40</accession>
<name>D4YN40_9MICO</name>
<protein>
    <submittedName>
        <fullName evidence="1">Uncharacterized protein</fullName>
    </submittedName>
</protein>
<reference evidence="1 2" key="1">
    <citation type="submission" date="2010-04" db="EMBL/GenBank/DDBJ databases">
        <authorList>
            <person name="Qin X."/>
            <person name="Bachman B."/>
            <person name="Battles P."/>
            <person name="Bell A."/>
            <person name="Bess C."/>
            <person name="Bickham C."/>
            <person name="Chaboub L."/>
            <person name="Chen D."/>
            <person name="Coyle M."/>
            <person name="Deiros D.R."/>
            <person name="Dinh H."/>
            <person name="Forbes L."/>
            <person name="Fowler G."/>
            <person name="Francisco L."/>
            <person name="Fu Q."/>
            <person name="Gubbala S."/>
            <person name="Hale W."/>
            <person name="Han Y."/>
            <person name="Hemphill L."/>
            <person name="Highlander S.K."/>
            <person name="Hirani K."/>
            <person name="Hogues M."/>
            <person name="Jackson L."/>
            <person name="Jakkamsetti A."/>
            <person name="Javaid M."/>
            <person name="Jiang H."/>
            <person name="Korchina V."/>
            <person name="Kovar C."/>
            <person name="Lara F."/>
            <person name="Lee S."/>
            <person name="Mata R."/>
            <person name="Mathew T."/>
            <person name="Moen C."/>
            <person name="Morales K."/>
            <person name="Munidasa M."/>
            <person name="Nazareth L."/>
            <person name="Ngo R."/>
            <person name="Nguyen L."/>
            <person name="Okwuonu G."/>
            <person name="Ongeri F."/>
            <person name="Patil S."/>
            <person name="Petrosino J."/>
            <person name="Pham C."/>
            <person name="Pham P."/>
            <person name="Pu L.-L."/>
            <person name="Puazo M."/>
            <person name="Raj R."/>
            <person name="Reid J."/>
            <person name="Rouhana J."/>
            <person name="Saada N."/>
            <person name="Shang Y."/>
            <person name="Simmons D."/>
            <person name="Thornton R."/>
            <person name="Warren J."/>
            <person name="Weissenberger G."/>
            <person name="Zhang J."/>
            <person name="Zhang L."/>
            <person name="Zhou C."/>
            <person name="Zhu D."/>
            <person name="Muzny D."/>
            <person name="Worley K."/>
            <person name="Gibbs R."/>
        </authorList>
    </citation>
    <scope>NUCLEOTIDE SEQUENCE [LARGE SCALE GENOMIC DNA]</scope>
    <source>
        <strain evidence="1 2">ATCC 49030</strain>
    </source>
</reference>
<dbReference type="Proteomes" id="UP000005714">
    <property type="component" value="Unassembled WGS sequence"/>
</dbReference>